<gene>
    <name evidence="9" type="ORF">HMPREF2086_01056</name>
</gene>
<dbReference type="EC" id="2.1.1.37" evidence="8"/>
<comment type="similarity">
    <text evidence="6 7">Belongs to the class I-like SAM-binding methyltransferase superfamily. C5-methyltransferase family.</text>
</comment>
<dbReference type="OrthoDB" id="9813719at2"/>
<name>V8C855_9HELI</name>
<dbReference type="eggNOG" id="COG0270">
    <property type="taxonomic scope" value="Bacteria"/>
</dbReference>
<dbReference type="CDD" id="cd00315">
    <property type="entry name" value="Cyt_C5_DNA_methylase"/>
    <property type="match status" value="1"/>
</dbReference>
<dbReference type="GO" id="GO:0009307">
    <property type="term" value="P:DNA restriction-modification system"/>
    <property type="evidence" value="ECO:0007669"/>
    <property type="project" value="UniProtKB-KW"/>
</dbReference>
<keyword evidence="2 6" id="KW-0808">Transferase</keyword>
<comment type="catalytic activity">
    <reaction evidence="5 8">
        <text>a 2'-deoxycytidine in DNA + S-adenosyl-L-methionine = a 5-methyl-2'-deoxycytidine in DNA + S-adenosyl-L-homocysteine + H(+)</text>
        <dbReference type="Rhea" id="RHEA:13681"/>
        <dbReference type="Rhea" id="RHEA-COMP:11369"/>
        <dbReference type="Rhea" id="RHEA-COMP:11370"/>
        <dbReference type="ChEBI" id="CHEBI:15378"/>
        <dbReference type="ChEBI" id="CHEBI:57856"/>
        <dbReference type="ChEBI" id="CHEBI:59789"/>
        <dbReference type="ChEBI" id="CHEBI:85452"/>
        <dbReference type="ChEBI" id="CHEBI:85454"/>
        <dbReference type="EC" id="2.1.1.37"/>
    </reaction>
</comment>
<dbReference type="InterPro" id="IPR050750">
    <property type="entry name" value="C5-MTase"/>
</dbReference>
<comment type="caution">
    <text evidence="9">The sequence shown here is derived from an EMBL/GenBank/DDBJ whole genome shotgun (WGS) entry which is preliminary data.</text>
</comment>
<evidence type="ECO:0000256" key="1">
    <source>
        <dbReference type="ARBA" id="ARBA00022603"/>
    </source>
</evidence>
<proteinExistence type="inferred from homology"/>
<dbReference type="PROSITE" id="PS00095">
    <property type="entry name" value="C5_MTASE_2"/>
    <property type="match status" value="1"/>
</dbReference>
<evidence type="ECO:0000256" key="5">
    <source>
        <dbReference type="ARBA" id="ARBA00047422"/>
    </source>
</evidence>
<feature type="active site" evidence="6">
    <location>
        <position position="75"/>
    </location>
</feature>
<evidence type="ECO:0000313" key="10">
    <source>
        <dbReference type="Proteomes" id="UP000018731"/>
    </source>
</evidence>
<organism evidence="9 10">
    <name type="scientific">Helicobacter macacae MIT 99-5501</name>
    <dbReference type="NCBI Taxonomy" id="1357400"/>
    <lineage>
        <taxon>Bacteria</taxon>
        <taxon>Pseudomonadati</taxon>
        <taxon>Campylobacterota</taxon>
        <taxon>Epsilonproteobacteria</taxon>
        <taxon>Campylobacterales</taxon>
        <taxon>Helicobacteraceae</taxon>
        <taxon>Helicobacter</taxon>
    </lineage>
</organism>
<keyword evidence="3 6" id="KW-0949">S-adenosyl-L-methionine</keyword>
<accession>V8C855</accession>
<evidence type="ECO:0000256" key="2">
    <source>
        <dbReference type="ARBA" id="ARBA00022679"/>
    </source>
</evidence>
<sequence length="326" mass="36796">MALQSFSFIDLFAGLGGIRLGFERAGGKCVFSSEWDKSAQQSYFANFGEIPYGDITRIDSSEIPHFDILCAGFPCQPFSIIGDKQGFRHETQGTLFFEIERILRDKMPKAFMLENVRNLISHDKGRTFAIILEHLKNLGYYTHYQVLNALDFGLPQKRERIIICGFRENVDFAFPLGVLGSHNSIKSLSEILESSVDKKYFVNEAIKSSRIARMKKEIAKPYITHENVGGSITPHHFSCALRAGASANYLLVNNERRLSEREMLRLQGFPESYKIVVPYSAFKKQIGNSVAVPVIEAVAKEMLKALNNFSKKQRSKNTQSAHIKAV</sequence>
<dbReference type="InterPro" id="IPR018117">
    <property type="entry name" value="C5_DNA_meth_AS"/>
</dbReference>
<dbReference type="GO" id="GO:0003886">
    <property type="term" value="F:DNA (cytosine-5-)-methyltransferase activity"/>
    <property type="evidence" value="ECO:0007669"/>
    <property type="project" value="UniProtKB-EC"/>
</dbReference>
<dbReference type="AlphaFoldDB" id="V8C855"/>
<dbReference type="PROSITE" id="PS51679">
    <property type="entry name" value="SAM_MT_C5"/>
    <property type="match status" value="1"/>
</dbReference>
<dbReference type="STRING" id="1357400.HMPREF2086_01056"/>
<dbReference type="Gene3D" id="3.40.50.150">
    <property type="entry name" value="Vaccinia Virus protein VP39"/>
    <property type="match status" value="1"/>
</dbReference>
<dbReference type="PATRIC" id="fig|1357400.3.peg.1439"/>
<dbReference type="GO" id="GO:0032259">
    <property type="term" value="P:methylation"/>
    <property type="evidence" value="ECO:0007669"/>
    <property type="project" value="UniProtKB-KW"/>
</dbReference>
<dbReference type="HOGENOM" id="CLU_006958_0_1_7"/>
<protein>
    <recommendedName>
        <fullName evidence="8">Cytosine-specific methyltransferase</fullName>
        <ecNumber evidence="8">2.1.1.37</ecNumber>
    </recommendedName>
</protein>
<keyword evidence="1 6" id="KW-0489">Methyltransferase</keyword>
<keyword evidence="4" id="KW-0680">Restriction system</keyword>
<dbReference type="PRINTS" id="PR00105">
    <property type="entry name" value="C5METTRFRASE"/>
</dbReference>
<evidence type="ECO:0000256" key="6">
    <source>
        <dbReference type="PROSITE-ProRule" id="PRU01016"/>
    </source>
</evidence>
<dbReference type="EMBL" id="AZJI01000005">
    <property type="protein sequence ID" value="ETD23257.1"/>
    <property type="molecule type" value="Genomic_DNA"/>
</dbReference>
<evidence type="ECO:0000256" key="8">
    <source>
        <dbReference type="RuleBase" id="RU000417"/>
    </source>
</evidence>
<dbReference type="Gene3D" id="3.90.120.10">
    <property type="entry name" value="DNA Methylase, subunit A, domain 2"/>
    <property type="match status" value="1"/>
</dbReference>
<dbReference type="PANTHER" id="PTHR46098:SF1">
    <property type="entry name" value="TRNA (CYTOSINE(38)-C(5))-METHYLTRANSFERASE"/>
    <property type="match status" value="1"/>
</dbReference>
<dbReference type="SUPFAM" id="SSF53335">
    <property type="entry name" value="S-adenosyl-L-methionine-dependent methyltransferases"/>
    <property type="match status" value="1"/>
</dbReference>
<dbReference type="PANTHER" id="PTHR46098">
    <property type="entry name" value="TRNA (CYTOSINE(38)-C(5))-METHYLTRANSFERASE"/>
    <property type="match status" value="1"/>
</dbReference>
<keyword evidence="10" id="KW-1185">Reference proteome</keyword>
<dbReference type="Pfam" id="PF00145">
    <property type="entry name" value="DNA_methylase"/>
    <property type="match status" value="1"/>
</dbReference>
<dbReference type="InterPro" id="IPR031303">
    <property type="entry name" value="C5_meth_CS"/>
</dbReference>
<evidence type="ECO:0000313" key="9">
    <source>
        <dbReference type="EMBL" id="ETD23257.1"/>
    </source>
</evidence>
<dbReference type="InterPro" id="IPR001525">
    <property type="entry name" value="C5_MeTfrase"/>
</dbReference>
<dbReference type="RefSeq" id="WP_023927782.1">
    <property type="nucleotide sequence ID" value="NZ_KI669454.1"/>
</dbReference>
<evidence type="ECO:0000256" key="7">
    <source>
        <dbReference type="RuleBase" id="RU000416"/>
    </source>
</evidence>
<dbReference type="InterPro" id="IPR029063">
    <property type="entry name" value="SAM-dependent_MTases_sf"/>
</dbReference>
<dbReference type="Proteomes" id="UP000018731">
    <property type="component" value="Unassembled WGS sequence"/>
</dbReference>
<evidence type="ECO:0000256" key="4">
    <source>
        <dbReference type="ARBA" id="ARBA00022747"/>
    </source>
</evidence>
<dbReference type="NCBIfam" id="TIGR00675">
    <property type="entry name" value="dcm"/>
    <property type="match status" value="1"/>
</dbReference>
<evidence type="ECO:0000256" key="3">
    <source>
        <dbReference type="ARBA" id="ARBA00022691"/>
    </source>
</evidence>
<reference evidence="9 10" key="1">
    <citation type="journal article" date="2014" name="Genome Announc.">
        <title>Draft genome sequences of six enterohepatic helicobacter species isolated from humans and one from rhesus macaques.</title>
        <authorList>
            <person name="Shen Z."/>
            <person name="Sheh A."/>
            <person name="Young S.K."/>
            <person name="Abouelliel A."/>
            <person name="Ward D.V."/>
            <person name="Earl A.M."/>
            <person name="Fox J.G."/>
        </authorList>
    </citation>
    <scope>NUCLEOTIDE SEQUENCE [LARGE SCALE GENOMIC DNA]</scope>
    <source>
        <strain evidence="9 10">MIT 99-5501</strain>
    </source>
</reference>
<dbReference type="PROSITE" id="PS00094">
    <property type="entry name" value="C5_MTASE_1"/>
    <property type="match status" value="1"/>
</dbReference>
<dbReference type="REBASE" id="94868">
    <property type="entry name" value="M.Hma5501ORF1056P"/>
</dbReference>